<dbReference type="Proteomes" id="UP000009036">
    <property type="component" value="Chromosome"/>
</dbReference>
<dbReference type="GO" id="GO:0031419">
    <property type="term" value="F:cobalamin binding"/>
    <property type="evidence" value="ECO:0007669"/>
    <property type="project" value="InterPro"/>
</dbReference>
<accession>A0A8B1NZR7</accession>
<dbReference type="AlphaFoldDB" id="A0A8B1NZR7"/>
<dbReference type="GO" id="GO:0032259">
    <property type="term" value="P:methylation"/>
    <property type="evidence" value="ECO:0007669"/>
    <property type="project" value="UniProtKB-KW"/>
</dbReference>
<dbReference type="InterPro" id="IPR006638">
    <property type="entry name" value="Elp3/MiaA/NifB-like_rSAM"/>
</dbReference>
<dbReference type="PANTHER" id="PTHR43409">
    <property type="entry name" value="ANAEROBIC MAGNESIUM-PROTOPORPHYRIN IX MONOMETHYL ESTER CYCLASE-RELATED"/>
    <property type="match status" value="1"/>
</dbReference>
<dbReference type="InterPro" id="IPR023984">
    <property type="entry name" value="rSAM_ocin_1"/>
</dbReference>
<dbReference type="Gene3D" id="3.40.50.280">
    <property type="entry name" value="Cobalamin-binding domain"/>
    <property type="match status" value="1"/>
</dbReference>
<dbReference type="InterPro" id="IPR007197">
    <property type="entry name" value="rSAM"/>
</dbReference>
<dbReference type="Pfam" id="PF02310">
    <property type="entry name" value="B12-binding"/>
    <property type="match status" value="1"/>
</dbReference>
<evidence type="ECO:0000256" key="2">
    <source>
        <dbReference type="ARBA" id="ARBA00022691"/>
    </source>
</evidence>
<keyword evidence="3" id="KW-0479">Metal-binding</keyword>
<dbReference type="KEGG" id="sauh:SU9_014065"/>
<feature type="domain" description="B12-binding" evidence="6">
    <location>
        <begin position="132"/>
        <end position="223"/>
    </location>
</feature>
<dbReference type="SMART" id="SM00729">
    <property type="entry name" value="Elp3"/>
    <property type="match status" value="1"/>
</dbReference>
<dbReference type="Gene3D" id="3.80.30.20">
    <property type="entry name" value="tm_1862 like domain"/>
    <property type="match status" value="1"/>
</dbReference>
<dbReference type="InterPro" id="IPR006158">
    <property type="entry name" value="Cobalamin-bd"/>
</dbReference>
<evidence type="ECO:0000256" key="5">
    <source>
        <dbReference type="ARBA" id="ARBA00023014"/>
    </source>
</evidence>
<dbReference type="SUPFAM" id="SSF102114">
    <property type="entry name" value="Radical SAM enzymes"/>
    <property type="match status" value="1"/>
</dbReference>
<name>A0A8B1NZR7_9ACTN</name>
<keyword evidence="7" id="KW-0808">Transferase</keyword>
<dbReference type="SFLD" id="SFLDG01082">
    <property type="entry name" value="B12-binding_domain_containing"/>
    <property type="match status" value="1"/>
</dbReference>
<comment type="cofactor">
    <cofactor evidence="1">
        <name>[4Fe-4S] cluster</name>
        <dbReference type="ChEBI" id="CHEBI:49883"/>
    </cofactor>
</comment>
<dbReference type="SFLD" id="SFLDF00324">
    <property type="entry name" value="bacteriocin_maturation"/>
    <property type="match status" value="1"/>
</dbReference>
<evidence type="ECO:0000313" key="7">
    <source>
        <dbReference type="EMBL" id="QTZ92462.1"/>
    </source>
</evidence>
<dbReference type="OrthoDB" id="9801424at2"/>
<sequence>MRITLVNVPWSPIGFPSVALGLLKSLTLKEFPDAQVDVVYGNLDFVDWIVSRRPDFSYEDYRYYDLESCYIGTGDWVFSSALYHDPKWKVPEFLEQFGPQAAVDGQDLAHGTTEEDQMRTTLWLHEHIEEFTDELARRIAAGEPDVVGFTTTFQTLTASMAVARRLKELSPQTVTVFGGANCEGSMGEALHRNFDFVDYVVRGEGELAWPGLLRSLTDEAAFETVPGLCWRDESGASVYNAVSTKPLPPAAMVLPHYDEYVEQFAKSHARFWLEPRLILESSRGCWWGEKHHCTFCGLNGASMMFRSKRPDQFIDDLVTLANRHRILDVMLVDNILDMAYLDSMLPALAEADIDLRLMYEIKANLRYEQLEVISKAGVVCVQPGVESLSSKVLKLMDKGVSGCLNVRMLRDAESLGLTVAWAYLYGFPGETAEDYTKIIEQFPKLHHLEPAGGDDRLAVQRFAPYFENPSLGFQERWAAPQYGLTYDLPENELFDIAYIFKATHQGIGNDTAWKLRAAMGEWRDARWRSQLSYFETAEGITLTNTRPGFDWDVIQLTTDIELALFQLLDQPRTLEYLERQCAKRFGQSDISSVIDRWMELGLLFTDDGRMIHVVTKDRNQRFMQIRVGQGLAALSEADRPSSESVAV</sequence>
<keyword evidence="7" id="KW-0489">Methyltransferase</keyword>
<dbReference type="SFLD" id="SFLDS00029">
    <property type="entry name" value="Radical_SAM"/>
    <property type="match status" value="1"/>
</dbReference>
<dbReference type="GO" id="GO:0051536">
    <property type="term" value="F:iron-sulfur cluster binding"/>
    <property type="evidence" value="ECO:0007669"/>
    <property type="project" value="UniProtKB-KW"/>
</dbReference>
<protein>
    <submittedName>
        <fullName evidence="7">RiPP maturation radical SAM C-methyltransferase</fullName>
    </submittedName>
</protein>
<dbReference type="InterPro" id="IPR051198">
    <property type="entry name" value="BchE-like"/>
</dbReference>
<evidence type="ECO:0000313" key="8">
    <source>
        <dbReference type="Proteomes" id="UP000009036"/>
    </source>
</evidence>
<dbReference type="EMBL" id="CP072931">
    <property type="protein sequence ID" value="QTZ92462.1"/>
    <property type="molecule type" value="Genomic_DNA"/>
</dbReference>
<evidence type="ECO:0000256" key="1">
    <source>
        <dbReference type="ARBA" id="ARBA00001966"/>
    </source>
</evidence>
<dbReference type="PANTHER" id="PTHR43409:SF7">
    <property type="entry name" value="BLL1977 PROTEIN"/>
    <property type="match status" value="1"/>
</dbReference>
<dbReference type="Pfam" id="PF04055">
    <property type="entry name" value="Radical_SAM"/>
    <property type="match status" value="1"/>
</dbReference>
<dbReference type="PROSITE" id="PS51332">
    <property type="entry name" value="B12_BINDING"/>
    <property type="match status" value="1"/>
</dbReference>
<gene>
    <name evidence="7" type="ORF">SU9_014065</name>
</gene>
<keyword evidence="5" id="KW-0411">Iron-sulfur</keyword>
<reference evidence="7" key="1">
    <citation type="journal article" date="2012" name="J. Bacteriol.">
        <title>Genome Sequence of Streptomyces auratus Strain AGR0001, a Phoslactomycin-Producing Actinomycete.</title>
        <authorList>
            <person name="Han X."/>
            <person name="Li M."/>
            <person name="Ding Z."/>
            <person name="Zhao J."/>
            <person name="Ji K."/>
            <person name="Wen M."/>
            <person name="Lu T."/>
        </authorList>
    </citation>
    <scope>NUCLEOTIDE SEQUENCE</scope>
    <source>
        <strain evidence="7">AGR0001</strain>
    </source>
</reference>
<dbReference type="RefSeq" id="WP_040899034.1">
    <property type="nucleotide sequence ID" value="NZ_CP072931.1"/>
</dbReference>
<dbReference type="NCBIfam" id="TIGR03975">
    <property type="entry name" value="rSAM_ocin_1"/>
    <property type="match status" value="1"/>
</dbReference>
<dbReference type="InterPro" id="IPR023404">
    <property type="entry name" value="rSAM_horseshoe"/>
</dbReference>
<keyword evidence="2" id="KW-0949">S-adenosyl-L-methionine</keyword>
<evidence type="ECO:0000256" key="3">
    <source>
        <dbReference type="ARBA" id="ARBA00022723"/>
    </source>
</evidence>
<organism evidence="7 8">
    <name type="scientific">Streptomyces auratus AGR0001</name>
    <dbReference type="NCBI Taxonomy" id="1160718"/>
    <lineage>
        <taxon>Bacteria</taxon>
        <taxon>Bacillati</taxon>
        <taxon>Actinomycetota</taxon>
        <taxon>Actinomycetes</taxon>
        <taxon>Kitasatosporales</taxon>
        <taxon>Streptomycetaceae</taxon>
        <taxon>Streptomyces</taxon>
    </lineage>
</organism>
<keyword evidence="8" id="KW-1185">Reference proteome</keyword>
<keyword evidence="4" id="KW-0408">Iron</keyword>
<dbReference type="GO" id="GO:0046872">
    <property type="term" value="F:metal ion binding"/>
    <property type="evidence" value="ECO:0007669"/>
    <property type="project" value="UniProtKB-KW"/>
</dbReference>
<proteinExistence type="predicted"/>
<reference evidence="7" key="2">
    <citation type="submission" date="2021-04" db="EMBL/GenBank/DDBJ databases">
        <authorList>
            <person name="Wen M.-L."/>
            <person name="Han X.-L."/>
            <person name="Xiong J."/>
        </authorList>
    </citation>
    <scope>NUCLEOTIDE SEQUENCE</scope>
    <source>
        <strain evidence="7">AGR0001</strain>
    </source>
</reference>
<dbReference type="GO" id="GO:0008168">
    <property type="term" value="F:methyltransferase activity"/>
    <property type="evidence" value="ECO:0007669"/>
    <property type="project" value="UniProtKB-KW"/>
</dbReference>
<dbReference type="CDD" id="cd02068">
    <property type="entry name" value="radical_SAM_B12_BD"/>
    <property type="match status" value="1"/>
</dbReference>
<evidence type="ECO:0000256" key="4">
    <source>
        <dbReference type="ARBA" id="ARBA00023004"/>
    </source>
</evidence>
<dbReference type="InterPro" id="IPR058240">
    <property type="entry name" value="rSAM_sf"/>
</dbReference>
<evidence type="ECO:0000259" key="6">
    <source>
        <dbReference type="PROSITE" id="PS51332"/>
    </source>
</evidence>
<dbReference type="GO" id="GO:0005829">
    <property type="term" value="C:cytosol"/>
    <property type="evidence" value="ECO:0007669"/>
    <property type="project" value="TreeGrafter"/>
</dbReference>